<dbReference type="InterPro" id="IPR003737">
    <property type="entry name" value="GlcNAc_PI_deacetylase-related"/>
</dbReference>
<dbReference type="PANTHER" id="PTHR12993">
    <property type="entry name" value="N-ACETYLGLUCOSAMINYL-PHOSPHATIDYLINOSITOL DE-N-ACETYLASE-RELATED"/>
    <property type="match status" value="1"/>
</dbReference>
<dbReference type="PANTHER" id="PTHR12993:SF11">
    <property type="entry name" value="N-ACETYLGLUCOSAMINYL-PHOSPHATIDYLINOSITOL DE-N-ACETYLASE"/>
    <property type="match status" value="1"/>
</dbReference>
<dbReference type="EC" id="3.5.1.89" evidence="2"/>
<keyword evidence="4" id="KW-1185">Reference proteome</keyword>
<accession>A0AA36GNG7</accession>
<comment type="caution">
    <text evidence="3">The sequence shown here is derived from an EMBL/GenBank/DDBJ whole genome shotgun (WGS) entry which is preliminary data.</text>
</comment>
<dbReference type="Gene3D" id="3.40.50.10320">
    <property type="entry name" value="LmbE-like"/>
    <property type="match status" value="1"/>
</dbReference>
<reference evidence="3" key="1">
    <citation type="submission" date="2023-07" db="EMBL/GenBank/DDBJ databases">
        <authorList>
            <consortium name="CYATHOMIX"/>
        </authorList>
    </citation>
    <scope>NUCLEOTIDE SEQUENCE</scope>
    <source>
        <strain evidence="3">N/A</strain>
    </source>
</reference>
<name>A0AA36GNG7_CYLNA</name>
<evidence type="ECO:0000256" key="2">
    <source>
        <dbReference type="ARBA" id="ARBA00012176"/>
    </source>
</evidence>
<evidence type="ECO:0000256" key="1">
    <source>
        <dbReference type="ARBA" id="ARBA00006066"/>
    </source>
</evidence>
<dbReference type="GO" id="GO:0005783">
    <property type="term" value="C:endoplasmic reticulum"/>
    <property type="evidence" value="ECO:0007669"/>
    <property type="project" value="TreeGrafter"/>
</dbReference>
<dbReference type="EMBL" id="CATQJL010000112">
    <property type="protein sequence ID" value="CAJ0595366.1"/>
    <property type="molecule type" value="Genomic_DNA"/>
</dbReference>
<dbReference type="AlphaFoldDB" id="A0AA36GNG7"/>
<dbReference type="Proteomes" id="UP001176961">
    <property type="component" value="Unassembled WGS sequence"/>
</dbReference>
<dbReference type="Pfam" id="PF02585">
    <property type="entry name" value="PIG-L"/>
    <property type="match status" value="1"/>
</dbReference>
<proteinExistence type="inferred from homology"/>
<organism evidence="3 4">
    <name type="scientific">Cylicocyclus nassatus</name>
    <name type="common">Nematode worm</name>
    <dbReference type="NCBI Taxonomy" id="53992"/>
    <lineage>
        <taxon>Eukaryota</taxon>
        <taxon>Metazoa</taxon>
        <taxon>Ecdysozoa</taxon>
        <taxon>Nematoda</taxon>
        <taxon>Chromadorea</taxon>
        <taxon>Rhabditida</taxon>
        <taxon>Rhabditina</taxon>
        <taxon>Rhabditomorpha</taxon>
        <taxon>Strongyloidea</taxon>
        <taxon>Strongylidae</taxon>
        <taxon>Cylicocyclus</taxon>
    </lineage>
</organism>
<protein>
    <recommendedName>
        <fullName evidence="2">N-acetylglucosaminylphosphatidylinositol deacetylase</fullName>
        <ecNumber evidence="2">3.5.1.89</ecNumber>
    </recommendedName>
</protein>
<evidence type="ECO:0000313" key="4">
    <source>
        <dbReference type="Proteomes" id="UP001176961"/>
    </source>
</evidence>
<dbReference type="SUPFAM" id="SSF102588">
    <property type="entry name" value="LmbE-like"/>
    <property type="match status" value="1"/>
</dbReference>
<sequence>MLTICILVVLLFLVILLLLSLRNNRPLPLRPSSKVLLVIAHPDDETMFFTPALRSLSLAGHRIFILCVSNGNFEGLGRKRTYELRDAVQHLGVSPSDVTVLDYDVFQDGGQWDKQGLGDVLLRHMEVLSVDMVMSFDGGGVSSHKNHIACFDALQEVYTRGMIPEDVQIFVLDSVSIFRKYVGIYDAPMSIARAPFHYFARGRDVAAAWRAMCKHRSQFVWFRFLYMIFSRYVYINTFRRIAPINKIPVAKRKSKNI</sequence>
<dbReference type="InterPro" id="IPR024078">
    <property type="entry name" value="LmbE-like_dom_sf"/>
</dbReference>
<evidence type="ECO:0000313" key="3">
    <source>
        <dbReference type="EMBL" id="CAJ0595366.1"/>
    </source>
</evidence>
<comment type="similarity">
    <text evidence="1">Belongs to the PIGL family.</text>
</comment>
<gene>
    <name evidence="3" type="ORF">CYNAS_LOCUS7349</name>
</gene>
<dbReference type="GO" id="GO:0000225">
    <property type="term" value="F:N-acetylglucosaminylphosphatidylinositol deacetylase activity"/>
    <property type="evidence" value="ECO:0007669"/>
    <property type="project" value="UniProtKB-EC"/>
</dbReference>